<sequence length="155" mass="16950">MPDTGLQRSIASRSGTNFATLRSYARDLATVVKTILLVDDDARILAPLRALLEAEGYRVLLAANGEEAVRVTDIEHPELIVTDWMMPVLDGVAFCRHLRAHRATACIPIVMLTAATPPMSAETLWNALLRKPVPIARLIGVIRDLLSLSRSGKRG</sequence>
<protein>
    <submittedName>
        <fullName evidence="4">Response regulator</fullName>
    </submittedName>
</protein>
<dbReference type="GO" id="GO:0000160">
    <property type="term" value="P:phosphorelay signal transduction system"/>
    <property type="evidence" value="ECO:0007669"/>
    <property type="project" value="InterPro"/>
</dbReference>
<dbReference type="EMBL" id="RBZU01000010">
    <property type="protein sequence ID" value="RKP49755.1"/>
    <property type="molecule type" value="Genomic_DNA"/>
</dbReference>
<dbReference type="PANTHER" id="PTHR44591">
    <property type="entry name" value="STRESS RESPONSE REGULATOR PROTEIN 1"/>
    <property type="match status" value="1"/>
</dbReference>
<gene>
    <name evidence="4" type="ORF">D7S86_19870</name>
</gene>
<dbReference type="Pfam" id="PF00072">
    <property type="entry name" value="Response_reg"/>
    <property type="match status" value="1"/>
</dbReference>
<dbReference type="AlphaFoldDB" id="A0A494XG82"/>
<name>A0A494XG82_9BURK</name>
<dbReference type="OrthoDB" id="9800897at2"/>
<proteinExistence type="predicted"/>
<dbReference type="InterPro" id="IPR011006">
    <property type="entry name" value="CheY-like_superfamily"/>
</dbReference>
<dbReference type="Gene3D" id="3.40.50.2300">
    <property type="match status" value="1"/>
</dbReference>
<dbReference type="PROSITE" id="PS50110">
    <property type="entry name" value="RESPONSE_REGULATORY"/>
    <property type="match status" value="1"/>
</dbReference>
<dbReference type="SMART" id="SM00448">
    <property type="entry name" value="REC"/>
    <property type="match status" value="1"/>
</dbReference>
<feature type="modified residue" description="4-aspartylphosphate" evidence="2">
    <location>
        <position position="83"/>
    </location>
</feature>
<evidence type="ECO:0000256" key="2">
    <source>
        <dbReference type="PROSITE-ProRule" id="PRU00169"/>
    </source>
</evidence>
<dbReference type="Proteomes" id="UP000270342">
    <property type="component" value="Unassembled WGS sequence"/>
</dbReference>
<reference evidence="4 5" key="1">
    <citation type="submission" date="2018-10" db="EMBL/GenBank/DDBJ databases">
        <title>Robbsia sp. DHC34, isolated from soil.</title>
        <authorList>
            <person name="Gao Z.-H."/>
            <person name="Qiu L.-H."/>
        </authorList>
    </citation>
    <scope>NUCLEOTIDE SEQUENCE [LARGE SCALE GENOMIC DNA]</scope>
    <source>
        <strain evidence="4 5">DHC34</strain>
    </source>
</reference>
<dbReference type="InterPro" id="IPR050595">
    <property type="entry name" value="Bact_response_regulator"/>
</dbReference>
<keyword evidence="1 2" id="KW-0597">Phosphoprotein</keyword>
<dbReference type="SUPFAM" id="SSF52172">
    <property type="entry name" value="CheY-like"/>
    <property type="match status" value="1"/>
</dbReference>
<evidence type="ECO:0000259" key="3">
    <source>
        <dbReference type="PROSITE" id="PS50110"/>
    </source>
</evidence>
<organism evidence="4 5">
    <name type="scientific">Pararobbsia silviterrae</name>
    <dbReference type="NCBI Taxonomy" id="1792498"/>
    <lineage>
        <taxon>Bacteria</taxon>
        <taxon>Pseudomonadati</taxon>
        <taxon>Pseudomonadota</taxon>
        <taxon>Betaproteobacteria</taxon>
        <taxon>Burkholderiales</taxon>
        <taxon>Burkholderiaceae</taxon>
        <taxon>Pararobbsia</taxon>
    </lineage>
</organism>
<feature type="domain" description="Response regulatory" evidence="3">
    <location>
        <begin position="34"/>
        <end position="146"/>
    </location>
</feature>
<dbReference type="PANTHER" id="PTHR44591:SF3">
    <property type="entry name" value="RESPONSE REGULATORY DOMAIN-CONTAINING PROTEIN"/>
    <property type="match status" value="1"/>
</dbReference>
<evidence type="ECO:0000313" key="5">
    <source>
        <dbReference type="Proteomes" id="UP000270342"/>
    </source>
</evidence>
<dbReference type="InterPro" id="IPR001789">
    <property type="entry name" value="Sig_transdc_resp-reg_receiver"/>
</dbReference>
<evidence type="ECO:0000313" key="4">
    <source>
        <dbReference type="EMBL" id="RKP49755.1"/>
    </source>
</evidence>
<evidence type="ECO:0000256" key="1">
    <source>
        <dbReference type="ARBA" id="ARBA00022553"/>
    </source>
</evidence>
<keyword evidence="5" id="KW-1185">Reference proteome</keyword>
<accession>A0A494XG82</accession>
<comment type="caution">
    <text evidence="4">The sequence shown here is derived from an EMBL/GenBank/DDBJ whole genome shotgun (WGS) entry which is preliminary data.</text>
</comment>
<dbReference type="CDD" id="cd17574">
    <property type="entry name" value="REC_OmpR"/>
    <property type="match status" value="1"/>
</dbReference>